<accession>A0A1F6H0F5</accession>
<name>A0A1F6H0F5_9PROT</name>
<protein>
    <submittedName>
        <fullName evidence="2">Uncharacterized protein</fullName>
    </submittedName>
</protein>
<dbReference type="AlphaFoldDB" id="A0A1F6H0F5"/>
<gene>
    <name evidence="2" type="ORF">A2557_13705</name>
</gene>
<reference evidence="2 3" key="1">
    <citation type="journal article" date="2016" name="Nat. Commun.">
        <title>Thousands of microbial genomes shed light on interconnected biogeochemical processes in an aquifer system.</title>
        <authorList>
            <person name="Anantharaman K."/>
            <person name="Brown C.T."/>
            <person name="Hug L.A."/>
            <person name="Sharon I."/>
            <person name="Castelle C.J."/>
            <person name="Probst A.J."/>
            <person name="Thomas B.C."/>
            <person name="Singh A."/>
            <person name="Wilkins M.J."/>
            <person name="Karaoz U."/>
            <person name="Brodie E.L."/>
            <person name="Williams K.H."/>
            <person name="Hubbard S.S."/>
            <person name="Banfield J.F."/>
        </authorList>
    </citation>
    <scope>NUCLEOTIDE SEQUENCE [LARGE SCALE GENOMIC DNA]</scope>
</reference>
<evidence type="ECO:0000313" key="3">
    <source>
        <dbReference type="Proteomes" id="UP000177583"/>
    </source>
</evidence>
<organism evidence="2 3">
    <name type="scientific">Candidatus Lambdaproteobacteria bacterium RIFOXYD2_FULL_56_26</name>
    <dbReference type="NCBI Taxonomy" id="1817773"/>
    <lineage>
        <taxon>Bacteria</taxon>
        <taxon>Pseudomonadati</taxon>
        <taxon>Pseudomonadota</taxon>
        <taxon>Candidatus Lambdaproteobacteria</taxon>
    </lineage>
</organism>
<sequence>MIICFEHLLLRSGQRLNQLGASCQAFFKTDLNQKLAIASTTIFLVPEVFFAFPRFFSIKSAVSLY</sequence>
<comment type="caution">
    <text evidence="2">The sequence shown here is derived from an EMBL/GenBank/DDBJ whole genome shotgun (WGS) entry which is preliminary data.</text>
</comment>
<dbReference type="EMBL" id="MFNF01000012">
    <property type="protein sequence ID" value="OGH03801.1"/>
    <property type="molecule type" value="Genomic_DNA"/>
</dbReference>
<keyword evidence="1" id="KW-1133">Transmembrane helix</keyword>
<dbReference type="Proteomes" id="UP000177583">
    <property type="component" value="Unassembled WGS sequence"/>
</dbReference>
<keyword evidence="1" id="KW-0472">Membrane</keyword>
<evidence type="ECO:0000256" key="1">
    <source>
        <dbReference type="SAM" id="Phobius"/>
    </source>
</evidence>
<keyword evidence="1" id="KW-0812">Transmembrane</keyword>
<feature type="transmembrane region" description="Helical" evidence="1">
    <location>
        <begin position="35"/>
        <end position="56"/>
    </location>
</feature>
<proteinExistence type="predicted"/>
<evidence type="ECO:0000313" key="2">
    <source>
        <dbReference type="EMBL" id="OGH03801.1"/>
    </source>
</evidence>